<evidence type="ECO:0000313" key="3">
    <source>
        <dbReference type="Proteomes" id="UP000187367"/>
    </source>
</evidence>
<dbReference type="AlphaFoldDB" id="A0A1R1RP62"/>
<proteinExistence type="predicted"/>
<organism evidence="2 3">
    <name type="scientific">Bacillus swezeyi</name>
    <dbReference type="NCBI Taxonomy" id="1925020"/>
    <lineage>
        <taxon>Bacteria</taxon>
        <taxon>Bacillati</taxon>
        <taxon>Bacillota</taxon>
        <taxon>Bacilli</taxon>
        <taxon>Bacillales</taxon>
        <taxon>Bacillaceae</taxon>
        <taxon>Bacillus</taxon>
    </lineage>
</organism>
<dbReference type="InterPro" id="IPR025285">
    <property type="entry name" value="DUF4145"/>
</dbReference>
<feature type="domain" description="DUF4145" evidence="1">
    <location>
        <begin position="141"/>
        <end position="235"/>
    </location>
</feature>
<dbReference type="EMBL" id="MTJL01000014">
    <property type="protein sequence ID" value="OMI06665.1"/>
    <property type="molecule type" value="Genomic_DNA"/>
</dbReference>
<evidence type="ECO:0000259" key="1">
    <source>
        <dbReference type="Pfam" id="PF13643"/>
    </source>
</evidence>
<dbReference type="Proteomes" id="UP000187367">
    <property type="component" value="Unassembled WGS sequence"/>
</dbReference>
<protein>
    <recommendedName>
        <fullName evidence="1">DUF4145 domain-containing protein</fullName>
    </recommendedName>
</protein>
<reference evidence="2 3" key="1">
    <citation type="submission" date="2017-01" db="EMBL/GenBank/DDBJ databases">
        <title>Bacillus phylogenomics.</title>
        <authorList>
            <person name="Dunlap C."/>
        </authorList>
    </citation>
    <scope>NUCLEOTIDE SEQUENCE [LARGE SCALE GENOMIC DNA]</scope>
    <source>
        <strain evidence="2 3">NRRL B-41282</strain>
    </source>
</reference>
<accession>A0A1R1RP62</accession>
<gene>
    <name evidence="2" type="ORF">BW143_08590</name>
</gene>
<dbReference type="OrthoDB" id="6402073at2"/>
<comment type="caution">
    <text evidence="2">The sequence shown here is derived from an EMBL/GenBank/DDBJ whole genome shotgun (WGS) entry which is preliminary data.</text>
</comment>
<dbReference type="RefSeq" id="WP_076762507.1">
    <property type="nucleotide sequence ID" value="NZ_CM125431.1"/>
</dbReference>
<dbReference type="Pfam" id="PF13643">
    <property type="entry name" value="DUF4145"/>
    <property type="match status" value="1"/>
</dbReference>
<accession>A0A1R1QPS8</accession>
<evidence type="ECO:0000313" key="2">
    <source>
        <dbReference type="EMBL" id="OMI06665.1"/>
    </source>
</evidence>
<keyword evidence="3" id="KW-1185">Reference proteome</keyword>
<name>A0A1R1RP62_9BACI</name>
<sequence length="257" mass="30335">MTVVPEKLYCRACKRKTNHHIVKNEHDNELKYSISNSDYDEEIDFQFNEDYAIVQCRGCDAIAFLKIYGDEDMFHIVGSNYHTDREYFVEYTVFPEEPKKEDPVEQLLQFKEKYEFDHLPNLINGIRNETINAYRQRMNLLCNTGIRMLIESICMVNGIDKRPKIKKGEPVLDGDKNPVMVNLNLVQKINKLKEKNIIDEEQRRILLEIKDVGNQTVHEIFRPKRRDLLLFLETLDLILFNIYELPHIKITNSPSPS</sequence>